<name>A0A915L1V9_ROMCU</name>
<proteinExistence type="predicted"/>
<keyword evidence="1" id="KW-1185">Reference proteome</keyword>
<evidence type="ECO:0000313" key="2">
    <source>
        <dbReference type="WBParaSite" id="nRc.2.0.1.t44706-RA"/>
    </source>
</evidence>
<sequence length="157" mass="17962">MFSQVHNFCRKGSQLWLLRKNKLHFVQQFQHGLFILLRDHSTNPHHQKIWTVEAPPSAALECRREATSIGVMCEKYVLAHPSLRLSMPYMTPYIQHNLLADNSTKNPPLENQATKVTKAITCSMDSLKVVFNAADRPTILFLNLGVESSVHDNDEYC</sequence>
<protein>
    <submittedName>
        <fullName evidence="2">Uncharacterized protein</fullName>
    </submittedName>
</protein>
<dbReference type="WBParaSite" id="nRc.2.0.1.t44706-RA">
    <property type="protein sequence ID" value="nRc.2.0.1.t44706-RA"/>
    <property type="gene ID" value="nRc.2.0.1.g44706"/>
</dbReference>
<dbReference type="Proteomes" id="UP000887565">
    <property type="component" value="Unplaced"/>
</dbReference>
<evidence type="ECO:0000313" key="1">
    <source>
        <dbReference type="Proteomes" id="UP000887565"/>
    </source>
</evidence>
<reference evidence="2" key="1">
    <citation type="submission" date="2022-11" db="UniProtKB">
        <authorList>
            <consortium name="WormBaseParasite"/>
        </authorList>
    </citation>
    <scope>IDENTIFICATION</scope>
</reference>
<organism evidence="1 2">
    <name type="scientific">Romanomermis culicivorax</name>
    <name type="common">Nematode worm</name>
    <dbReference type="NCBI Taxonomy" id="13658"/>
    <lineage>
        <taxon>Eukaryota</taxon>
        <taxon>Metazoa</taxon>
        <taxon>Ecdysozoa</taxon>
        <taxon>Nematoda</taxon>
        <taxon>Enoplea</taxon>
        <taxon>Dorylaimia</taxon>
        <taxon>Mermithida</taxon>
        <taxon>Mermithoidea</taxon>
        <taxon>Mermithidae</taxon>
        <taxon>Romanomermis</taxon>
    </lineage>
</organism>
<dbReference type="AlphaFoldDB" id="A0A915L1V9"/>
<accession>A0A915L1V9</accession>